<keyword evidence="2" id="KW-1185">Reference proteome</keyword>
<dbReference type="Proteomes" id="UP001303587">
    <property type="component" value="Chromosome"/>
</dbReference>
<gene>
    <name evidence="1" type="ORF">MsAc7_08160</name>
</gene>
<dbReference type="GeneID" id="89229931"/>
<dbReference type="RefSeq" id="WP_338103306.1">
    <property type="nucleotide sequence ID" value="NZ_CP131060.1"/>
</dbReference>
<reference evidence="1 2" key="1">
    <citation type="submission" date="2023-07" db="EMBL/GenBank/DDBJ databases">
        <title>Closed genoem sequence of Methanosarcinaceae archaeon Ac7.</title>
        <authorList>
            <person name="Poehlein A."/>
            <person name="Protasov E."/>
            <person name="Platt K."/>
            <person name="Reeh H."/>
            <person name="Daniel R."/>
            <person name="Brune A."/>
        </authorList>
    </citation>
    <scope>NUCLEOTIDE SEQUENCE [LARGE SCALE GENOMIC DNA]</scope>
    <source>
        <strain evidence="1 2">Ac7</strain>
    </source>
</reference>
<protein>
    <submittedName>
        <fullName evidence="1">Uncharacterized protein</fullName>
    </submittedName>
</protein>
<dbReference type="SUPFAM" id="SSF56399">
    <property type="entry name" value="ADP-ribosylation"/>
    <property type="match status" value="1"/>
</dbReference>
<evidence type="ECO:0000313" key="1">
    <source>
        <dbReference type="EMBL" id="WNY25270.1"/>
    </source>
</evidence>
<evidence type="ECO:0000313" key="2">
    <source>
        <dbReference type="Proteomes" id="UP001303587"/>
    </source>
</evidence>
<dbReference type="Gene3D" id="3.90.175.10">
    <property type="entry name" value="Diphtheria Toxin, domain 1"/>
    <property type="match status" value="1"/>
</dbReference>
<proteinExistence type="predicted"/>
<sequence length="248" mass="29232">MAELKIEKMTKITETKAMPAKTYPNSNGAGFGFDEIENNPVQYYNGFLYHGTKKIHAQDILENNFKISTGEELHLGKGVYFYDNETFAAWWMLRKTYYKMPNEKLKKYISESDLSICEEMYNIFKEEFGIIIVKIENAGYLDLDNTNNKILFFKIFTEFMSKRTQYFSNAAIYDQILKLIAPETKFDMVGFTTNIYELNKTQKIQKVKLPQDLVLYKIYCVKSIEILKKRKELNITRENIENCLNFMI</sequence>
<dbReference type="EMBL" id="CP131060">
    <property type="protein sequence ID" value="WNY25270.1"/>
    <property type="molecule type" value="Genomic_DNA"/>
</dbReference>
<name>A0AA96V3L8_9EURY</name>
<organism evidence="1 2">
    <name type="scientific">Methanolapillus millepedarum</name>
    <dbReference type="NCBI Taxonomy" id="3028296"/>
    <lineage>
        <taxon>Archaea</taxon>
        <taxon>Methanobacteriati</taxon>
        <taxon>Methanobacteriota</taxon>
        <taxon>Stenosarchaea group</taxon>
        <taxon>Methanomicrobia</taxon>
        <taxon>Methanosarcinales</taxon>
        <taxon>Methanosarcinaceae</taxon>
        <taxon>Methanolapillus</taxon>
    </lineage>
</organism>
<accession>A0AA96V3L8</accession>
<dbReference type="AlphaFoldDB" id="A0AA96V3L8"/>